<sequence length="69" mass="7743">MPITVFPPDTDMTITEVTGELVVGFNSLQAVMIKYGESLEFIDMELQKLNLQAAKGLGEINDRDIQTRR</sequence>
<protein>
    <submittedName>
        <fullName evidence="1">Uncharacterized protein</fullName>
    </submittedName>
</protein>
<name>A0A6M3II26_9ZZZZ</name>
<dbReference type="AlphaFoldDB" id="A0A6M3II26"/>
<dbReference type="EMBL" id="MT141252">
    <property type="protein sequence ID" value="QJA57063.1"/>
    <property type="molecule type" value="Genomic_DNA"/>
</dbReference>
<organism evidence="1">
    <name type="scientific">viral metagenome</name>
    <dbReference type="NCBI Taxonomy" id="1070528"/>
    <lineage>
        <taxon>unclassified sequences</taxon>
        <taxon>metagenomes</taxon>
        <taxon>organismal metagenomes</taxon>
    </lineage>
</organism>
<reference evidence="1" key="1">
    <citation type="submission" date="2020-03" db="EMBL/GenBank/DDBJ databases">
        <title>The deep terrestrial virosphere.</title>
        <authorList>
            <person name="Holmfeldt K."/>
            <person name="Nilsson E."/>
            <person name="Simone D."/>
            <person name="Lopez-Fernandez M."/>
            <person name="Wu X."/>
            <person name="de Brujin I."/>
            <person name="Lundin D."/>
            <person name="Andersson A."/>
            <person name="Bertilsson S."/>
            <person name="Dopson M."/>
        </authorList>
    </citation>
    <scope>NUCLEOTIDE SEQUENCE</scope>
    <source>
        <strain evidence="1">MM415B01732</strain>
    </source>
</reference>
<gene>
    <name evidence="1" type="ORF">MM415B01732_0010</name>
</gene>
<evidence type="ECO:0000313" key="1">
    <source>
        <dbReference type="EMBL" id="QJA57063.1"/>
    </source>
</evidence>
<proteinExistence type="predicted"/>
<accession>A0A6M3II26</accession>